<keyword evidence="6 9" id="KW-0067">ATP-binding</keyword>
<keyword evidence="7 9" id="KW-0320">Glycogen biosynthesis</keyword>
<gene>
    <name evidence="9 12" type="primary">glgC</name>
    <name evidence="12" type="ORF">C5Y98_18940</name>
</gene>
<evidence type="ECO:0000313" key="12">
    <source>
        <dbReference type="EMBL" id="PQO31501.1"/>
    </source>
</evidence>
<accession>A0A2S8FH37</accession>
<evidence type="ECO:0000259" key="11">
    <source>
        <dbReference type="Pfam" id="PF24894"/>
    </source>
</evidence>
<reference evidence="12 13" key="1">
    <citation type="submission" date="2018-02" db="EMBL/GenBank/DDBJ databases">
        <title>Comparative genomes isolates from brazilian mangrove.</title>
        <authorList>
            <person name="Araujo J.E."/>
            <person name="Taketani R.G."/>
            <person name="Silva M.C.P."/>
            <person name="Loureco M.V."/>
            <person name="Andreote F.D."/>
        </authorList>
    </citation>
    <scope>NUCLEOTIDE SEQUENCE [LARGE SCALE GENOMIC DNA]</scope>
    <source>
        <strain evidence="12 13">NAP PRIS-MGV</strain>
    </source>
</reference>
<comment type="catalytic activity">
    <reaction evidence="9">
        <text>alpha-D-glucose 1-phosphate + ATP + H(+) = ADP-alpha-D-glucose + diphosphate</text>
        <dbReference type="Rhea" id="RHEA:12120"/>
        <dbReference type="ChEBI" id="CHEBI:15378"/>
        <dbReference type="ChEBI" id="CHEBI:30616"/>
        <dbReference type="ChEBI" id="CHEBI:33019"/>
        <dbReference type="ChEBI" id="CHEBI:57498"/>
        <dbReference type="ChEBI" id="CHEBI:58601"/>
        <dbReference type="EC" id="2.7.7.27"/>
    </reaction>
</comment>
<dbReference type="CDD" id="cd04651">
    <property type="entry name" value="LbH_G1P_AT_C"/>
    <property type="match status" value="1"/>
</dbReference>
<dbReference type="GO" id="GO:0005978">
    <property type="term" value="P:glycogen biosynthetic process"/>
    <property type="evidence" value="ECO:0007669"/>
    <property type="project" value="UniProtKB-UniRule"/>
</dbReference>
<dbReference type="AlphaFoldDB" id="A0A2S8FH37"/>
<feature type="binding site" evidence="9">
    <location>
        <begin position="178"/>
        <end position="179"/>
    </location>
    <ligand>
        <name>alpha-D-glucose 1-phosphate</name>
        <dbReference type="ChEBI" id="CHEBI:58601"/>
    </ligand>
</feature>
<evidence type="ECO:0000259" key="10">
    <source>
        <dbReference type="Pfam" id="PF00483"/>
    </source>
</evidence>
<feature type="site" description="Could play a key role in the communication between the regulatory and the substrate sites" evidence="9">
    <location>
        <position position="97"/>
    </location>
</feature>
<dbReference type="NCBIfam" id="NF001947">
    <property type="entry name" value="PRK00725.1"/>
    <property type="match status" value="1"/>
</dbReference>
<dbReference type="GO" id="GO:0008878">
    <property type="term" value="F:glucose-1-phosphate adenylyltransferase activity"/>
    <property type="evidence" value="ECO:0007669"/>
    <property type="project" value="UniProtKB-UniRule"/>
</dbReference>
<dbReference type="NCBIfam" id="TIGR02091">
    <property type="entry name" value="glgC"/>
    <property type="match status" value="1"/>
</dbReference>
<dbReference type="OrthoDB" id="9801810at2"/>
<evidence type="ECO:0000256" key="1">
    <source>
        <dbReference type="ARBA" id="ARBA00010443"/>
    </source>
</evidence>
<evidence type="ECO:0000256" key="6">
    <source>
        <dbReference type="ARBA" id="ARBA00022840"/>
    </source>
</evidence>
<dbReference type="Pfam" id="PF00483">
    <property type="entry name" value="NTP_transferase"/>
    <property type="match status" value="1"/>
</dbReference>
<dbReference type="PANTHER" id="PTHR43523">
    <property type="entry name" value="GLUCOSE-1-PHOSPHATE ADENYLYLTRANSFERASE-RELATED"/>
    <property type="match status" value="1"/>
</dbReference>
<feature type="binding site" evidence="9">
    <location>
        <position position="98"/>
    </location>
    <ligand>
        <name>alpha-D-glucose 1-phosphate</name>
        <dbReference type="ChEBI" id="CHEBI:58601"/>
    </ligand>
</feature>
<evidence type="ECO:0000313" key="13">
    <source>
        <dbReference type="Proteomes" id="UP000239388"/>
    </source>
</evidence>
<proteinExistence type="inferred from homology"/>
<dbReference type="InterPro" id="IPR029044">
    <property type="entry name" value="Nucleotide-diphossugar_trans"/>
</dbReference>
<dbReference type="PROSITE" id="PS00808">
    <property type="entry name" value="ADP_GLC_PYROPHOSPH_1"/>
    <property type="match status" value="1"/>
</dbReference>
<organism evidence="12 13">
    <name type="scientific">Blastopirellula marina</name>
    <dbReference type="NCBI Taxonomy" id="124"/>
    <lineage>
        <taxon>Bacteria</taxon>
        <taxon>Pseudomonadati</taxon>
        <taxon>Planctomycetota</taxon>
        <taxon>Planctomycetia</taxon>
        <taxon>Pirellulales</taxon>
        <taxon>Pirellulaceae</taxon>
        <taxon>Blastopirellula</taxon>
    </lineage>
</organism>
<keyword evidence="4 9" id="KW-0548">Nucleotidyltransferase</keyword>
<dbReference type="Pfam" id="PF24894">
    <property type="entry name" value="Hexapep_GlmU"/>
    <property type="match status" value="1"/>
</dbReference>
<dbReference type="EC" id="2.7.7.27" evidence="9"/>
<comment type="function">
    <text evidence="9">Involved in the biosynthesis of ADP-glucose, a building block required for the elongation reactions to produce glycogen. Catalyzes the reaction between ATP and alpha-D-glucose 1-phosphate (G1P) to produce pyrophosphate and ADP-Glc.</text>
</comment>
<dbReference type="InterPro" id="IPR023049">
    <property type="entry name" value="GlgC_bac"/>
</dbReference>
<comment type="similarity">
    <text evidence="1 9">Belongs to the bacterial/plant glucose-1-phosphate adenylyltransferase family.</text>
</comment>
<dbReference type="SUPFAM" id="SSF51161">
    <property type="entry name" value="Trimeric LpxA-like enzymes"/>
    <property type="match status" value="1"/>
</dbReference>
<name>A0A2S8FH37_9BACT</name>
<feature type="binding site" evidence="9">
    <location>
        <position position="196"/>
    </location>
    <ligand>
        <name>alpha-D-glucose 1-phosphate</name>
        <dbReference type="ChEBI" id="CHEBI:58601"/>
    </ligand>
</feature>
<comment type="pathway">
    <text evidence="9">Glycan biosynthesis; glycogen biosynthesis.</text>
</comment>
<dbReference type="RefSeq" id="WP_105356477.1">
    <property type="nucleotide sequence ID" value="NZ_PUIB01000019.1"/>
</dbReference>
<feature type="binding site" evidence="9">
    <location>
        <position position="163"/>
    </location>
    <ligand>
        <name>alpha-D-glucose 1-phosphate</name>
        <dbReference type="ChEBI" id="CHEBI:58601"/>
    </ligand>
</feature>
<dbReference type="Proteomes" id="UP000239388">
    <property type="component" value="Unassembled WGS sequence"/>
</dbReference>
<keyword evidence="8 9" id="KW-0119">Carbohydrate metabolism</keyword>
<dbReference type="SUPFAM" id="SSF53448">
    <property type="entry name" value="Nucleotide-diphospho-sugar transferases"/>
    <property type="match status" value="1"/>
</dbReference>
<evidence type="ECO:0000256" key="3">
    <source>
        <dbReference type="ARBA" id="ARBA00022679"/>
    </source>
</evidence>
<dbReference type="InterPro" id="IPR011004">
    <property type="entry name" value="Trimer_LpxA-like_sf"/>
</dbReference>
<dbReference type="UniPathway" id="UPA00164"/>
<sequence>MENVLTVILAGGKGSRLEPLTRDRAKPAVPFGGVYRIVDFALSNCLNSGFRQIQLLTQYKAQSLDRHINVGWQRYFCRELGEFIDVVPPQQRIDEQWYQGTADAVYQNIYAIEKHRPKYVVILAGDHIYKMNYASMLDFHIDNGADLTIGALKTTIEEAKAFGVMQIDRQQQVLGFEEKSPTPKTIPGDDEHCLASMGIYVFNAAFLFEQLCQDATNRKSAHDFGRNIIPSIIDTHRVYAFPFRDENRKHDAYWRDVGTLDAYYEANMDLVSVDPMLNIYDEAWPLRTYQPNVPPPKFVFGGESDPHRRGHAMDSIVCGGSIISGGEVEHSIIGPRVRINSFSTVHDSILFEGVTVGRHAQIRRAIIDKGVNIPADTQIGFDLDHDRSRGFTITESGLVVIAKEDLIEPMITTGTPRVA</sequence>
<keyword evidence="3 9" id="KW-0808">Transferase</keyword>
<dbReference type="InterPro" id="IPR056818">
    <property type="entry name" value="GlmU/GlgC-like_hexapep"/>
</dbReference>
<evidence type="ECO:0000256" key="7">
    <source>
        <dbReference type="ARBA" id="ARBA00023056"/>
    </source>
</evidence>
<dbReference type="EMBL" id="PUIB01000019">
    <property type="protein sequence ID" value="PQO31501.1"/>
    <property type="molecule type" value="Genomic_DNA"/>
</dbReference>
<evidence type="ECO:0000256" key="5">
    <source>
        <dbReference type="ARBA" id="ARBA00022741"/>
    </source>
</evidence>
<dbReference type="PANTHER" id="PTHR43523:SF2">
    <property type="entry name" value="GLUCOSE-1-PHOSPHATE ADENYLYLTRANSFERASE"/>
    <property type="match status" value="1"/>
</dbReference>
<dbReference type="InterPro" id="IPR011831">
    <property type="entry name" value="ADP-Glc_PPase"/>
</dbReference>
<dbReference type="HAMAP" id="MF_00624">
    <property type="entry name" value="GlgC"/>
    <property type="match status" value="1"/>
</dbReference>
<protein>
    <recommendedName>
        <fullName evidence="9">Glucose-1-phosphate adenylyltransferase</fullName>
        <ecNumber evidence="9">2.7.7.27</ecNumber>
    </recommendedName>
    <alternativeName>
        <fullName evidence="9">ADP-glucose pyrophosphorylase</fullName>
        <shortName evidence="9">ADPGlc PPase</shortName>
    </alternativeName>
    <alternativeName>
        <fullName evidence="9">ADP-glucose synthase</fullName>
    </alternativeName>
</protein>
<evidence type="ECO:0000256" key="8">
    <source>
        <dbReference type="ARBA" id="ARBA00023277"/>
    </source>
</evidence>
<evidence type="ECO:0000256" key="2">
    <source>
        <dbReference type="ARBA" id="ARBA00022600"/>
    </source>
</evidence>
<comment type="subunit">
    <text evidence="9">Homotetramer.</text>
</comment>
<dbReference type="InterPro" id="IPR005835">
    <property type="entry name" value="NTP_transferase_dom"/>
</dbReference>
<keyword evidence="2 9" id="KW-0321">Glycogen metabolism</keyword>
<evidence type="ECO:0000256" key="9">
    <source>
        <dbReference type="HAMAP-Rule" id="MF_00624"/>
    </source>
</evidence>
<feature type="domain" description="Nucleotidyl transferase" evidence="10">
    <location>
        <begin position="6"/>
        <end position="270"/>
    </location>
</feature>
<dbReference type="InterPro" id="IPR005836">
    <property type="entry name" value="ADP_Glu_pyroP_CS"/>
</dbReference>
<dbReference type="PROSITE" id="PS00809">
    <property type="entry name" value="ADP_GLC_PYROPHOSPH_2"/>
    <property type="match status" value="1"/>
</dbReference>
<dbReference type="Gene3D" id="2.160.10.10">
    <property type="entry name" value="Hexapeptide repeat proteins"/>
    <property type="match status" value="1"/>
</dbReference>
<dbReference type="NCBIfam" id="NF002023">
    <property type="entry name" value="PRK00844.1"/>
    <property type="match status" value="1"/>
</dbReference>
<keyword evidence="5 9" id="KW-0547">Nucleotide-binding</keyword>
<evidence type="ECO:0000256" key="4">
    <source>
        <dbReference type="ARBA" id="ARBA00022695"/>
    </source>
</evidence>
<dbReference type="CDD" id="cd02508">
    <property type="entry name" value="ADP_Glucose_PP"/>
    <property type="match status" value="1"/>
</dbReference>
<dbReference type="GO" id="GO:0005524">
    <property type="term" value="F:ATP binding"/>
    <property type="evidence" value="ECO:0007669"/>
    <property type="project" value="UniProtKB-KW"/>
</dbReference>
<feature type="site" description="Could play a key role in the communication between the regulatory and the substrate sites" evidence="9">
    <location>
        <position position="58"/>
    </location>
</feature>
<comment type="caution">
    <text evidence="12">The sequence shown here is derived from an EMBL/GenBank/DDBJ whole genome shotgun (WGS) entry which is preliminary data.</text>
</comment>
<feature type="domain" description="Glucose-1-phosphate adenylyltransferase/Bifunctional protein GlmU-like C-terminal hexapeptide" evidence="11">
    <location>
        <begin position="294"/>
        <end position="401"/>
    </location>
</feature>
<dbReference type="Gene3D" id="3.90.550.10">
    <property type="entry name" value="Spore Coat Polysaccharide Biosynthesis Protein SpsA, Chain A"/>
    <property type="match status" value="1"/>
</dbReference>